<dbReference type="InterPro" id="IPR001128">
    <property type="entry name" value="Cyt_P450"/>
</dbReference>
<dbReference type="PROSITE" id="PS00086">
    <property type="entry name" value="CYTOCHROME_P450"/>
    <property type="match status" value="1"/>
</dbReference>
<keyword evidence="2 5" id="KW-0349">Heme</keyword>
<dbReference type="CDD" id="cd11060">
    <property type="entry name" value="CYP57A1-like"/>
    <property type="match status" value="1"/>
</dbReference>
<sequence>MDPNNSTNTLTPSIYALLLVLSTLIWASVDVITETSSSLRKLPGPFEARLSRLWYFRQVRDGNFHHRNIELHEKYGAIVRIAPKQYSINDPTVIKTIYGIGKGFPKSAWYEASSPTGVPWQDLFTERDGARHAANRRLVANLYSVTSLRAMESDVEDCLRVYVKRLEDLSKAQNPIDLQFWMQCYAFDVISQITLGQRFGCLDTGSDRLGIFAGQHVYLKYCAMVGIEHELHGLLTWLLSKLPPGKLMNAVNFTAEQLDKGRSQFDMEKGSPERQDFMSKLFRLHHDNPGKFPESAVFTICMTNIGAGSDTTSISLCAVIHDLASHPKVLRKLREDIDAKLAELGNPKFIPFTDVQAMSYLQACIKESLRLHPATGLPLARVVPKGGVNLLGRDFTEGCVVGVNTWVLHRNRDIFGADADEYRPDRWFGQDREHISLMESNWIPFGIGSRTCIGKNISLLEINKLVPILVKTFDFTPLEPERIRHENYWLVKQVDMLCRVSPRSSN</sequence>
<feature type="binding site" description="axial binding residue" evidence="5">
    <location>
        <position position="452"/>
    </location>
    <ligand>
        <name>heme</name>
        <dbReference type="ChEBI" id="CHEBI:30413"/>
    </ligand>
    <ligandPart>
        <name>Fe</name>
        <dbReference type="ChEBI" id="CHEBI:18248"/>
    </ligandPart>
</feature>
<dbReference type="GO" id="GO:0016705">
    <property type="term" value="F:oxidoreductase activity, acting on paired donors, with incorporation or reduction of molecular oxygen"/>
    <property type="evidence" value="ECO:0007669"/>
    <property type="project" value="InterPro"/>
</dbReference>
<dbReference type="SUPFAM" id="SSF48264">
    <property type="entry name" value="Cytochrome P450"/>
    <property type="match status" value="1"/>
</dbReference>
<dbReference type="PANTHER" id="PTHR24305:SF190">
    <property type="entry name" value="P450, PUTATIVE (EUROFUNG)-RELATED"/>
    <property type="match status" value="1"/>
</dbReference>
<keyword evidence="9" id="KW-1185">Reference proteome</keyword>
<dbReference type="RefSeq" id="XP_060443438.1">
    <property type="nucleotide sequence ID" value="XM_060595343.1"/>
</dbReference>
<protein>
    <submittedName>
        <fullName evidence="8">Cytochrome P450</fullName>
    </submittedName>
</protein>
<dbReference type="GO" id="GO:0004497">
    <property type="term" value="F:monooxygenase activity"/>
    <property type="evidence" value="ECO:0007669"/>
    <property type="project" value="UniProtKB-KW"/>
</dbReference>
<comment type="caution">
    <text evidence="8">The sequence shown here is derived from an EMBL/GenBank/DDBJ whole genome shotgun (WGS) entry which is preliminary data.</text>
</comment>
<keyword evidence="7" id="KW-0472">Membrane</keyword>
<dbReference type="InterPro" id="IPR050121">
    <property type="entry name" value="Cytochrome_P450_monoxygenase"/>
</dbReference>
<comment type="cofactor">
    <cofactor evidence="1 5">
        <name>heme</name>
        <dbReference type="ChEBI" id="CHEBI:30413"/>
    </cofactor>
</comment>
<keyword evidence="6" id="KW-0560">Oxidoreductase</keyword>
<keyword evidence="7" id="KW-0812">Transmembrane</keyword>
<dbReference type="GO" id="GO:0005506">
    <property type="term" value="F:iron ion binding"/>
    <property type="evidence" value="ECO:0007669"/>
    <property type="project" value="InterPro"/>
</dbReference>
<reference evidence="8" key="1">
    <citation type="submission" date="2021-06" db="EMBL/GenBank/DDBJ databases">
        <title>Comparative genomics, transcriptomics and evolutionary studies reveal genomic signatures of adaptation to plant cell wall in hemibiotrophic fungi.</title>
        <authorList>
            <consortium name="DOE Joint Genome Institute"/>
            <person name="Baroncelli R."/>
            <person name="Diaz J.F."/>
            <person name="Benocci T."/>
            <person name="Peng M."/>
            <person name="Battaglia E."/>
            <person name="Haridas S."/>
            <person name="Andreopoulos W."/>
            <person name="Labutti K."/>
            <person name="Pangilinan J."/>
            <person name="Floch G.L."/>
            <person name="Makela M.R."/>
            <person name="Henrissat B."/>
            <person name="Grigoriev I.V."/>
            <person name="Crouch J.A."/>
            <person name="De Vries R.P."/>
            <person name="Sukno S.A."/>
            <person name="Thon M.R."/>
        </authorList>
    </citation>
    <scope>NUCLEOTIDE SEQUENCE</scope>
    <source>
        <strain evidence="8">CBS 102054</strain>
    </source>
</reference>
<proteinExistence type="inferred from homology"/>
<evidence type="ECO:0000256" key="6">
    <source>
        <dbReference type="RuleBase" id="RU000461"/>
    </source>
</evidence>
<dbReference type="GO" id="GO:0020037">
    <property type="term" value="F:heme binding"/>
    <property type="evidence" value="ECO:0007669"/>
    <property type="project" value="InterPro"/>
</dbReference>
<accession>A0AAI9ZMP8</accession>
<dbReference type="PRINTS" id="PR00385">
    <property type="entry name" value="P450"/>
</dbReference>
<keyword evidence="4 5" id="KW-0408">Iron</keyword>
<evidence type="ECO:0000256" key="2">
    <source>
        <dbReference type="ARBA" id="ARBA00022617"/>
    </source>
</evidence>
<dbReference type="Gene3D" id="1.10.630.10">
    <property type="entry name" value="Cytochrome P450"/>
    <property type="match status" value="1"/>
</dbReference>
<dbReference type="InterPro" id="IPR036396">
    <property type="entry name" value="Cyt_P450_sf"/>
</dbReference>
<dbReference type="PRINTS" id="PR00463">
    <property type="entry name" value="EP450I"/>
</dbReference>
<evidence type="ECO:0000256" key="4">
    <source>
        <dbReference type="ARBA" id="ARBA00023004"/>
    </source>
</evidence>
<keyword evidence="6" id="KW-0503">Monooxygenase</keyword>
<gene>
    <name evidence="8" type="ORF">BDP81DRAFT_493026</name>
</gene>
<dbReference type="GeneID" id="85480205"/>
<evidence type="ECO:0000256" key="7">
    <source>
        <dbReference type="SAM" id="Phobius"/>
    </source>
</evidence>
<feature type="transmembrane region" description="Helical" evidence="7">
    <location>
        <begin position="12"/>
        <end position="32"/>
    </location>
</feature>
<evidence type="ECO:0000313" key="9">
    <source>
        <dbReference type="Proteomes" id="UP001243989"/>
    </source>
</evidence>
<name>A0AAI9ZMP8_9PEZI</name>
<dbReference type="EMBL" id="JAHMHQ010000014">
    <property type="protein sequence ID" value="KAK1634831.1"/>
    <property type="molecule type" value="Genomic_DNA"/>
</dbReference>
<evidence type="ECO:0000256" key="1">
    <source>
        <dbReference type="ARBA" id="ARBA00001971"/>
    </source>
</evidence>
<dbReference type="InterPro" id="IPR017972">
    <property type="entry name" value="Cyt_P450_CS"/>
</dbReference>
<dbReference type="AlphaFoldDB" id="A0AAI9ZMP8"/>
<dbReference type="PANTHER" id="PTHR24305">
    <property type="entry name" value="CYTOCHROME P450"/>
    <property type="match status" value="1"/>
</dbReference>
<dbReference type="InterPro" id="IPR002401">
    <property type="entry name" value="Cyt_P450_E_grp-I"/>
</dbReference>
<dbReference type="Proteomes" id="UP001243989">
    <property type="component" value="Unassembled WGS sequence"/>
</dbReference>
<evidence type="ECO:0000313" key="8">
    <source>
        <dbReference type="EMBL" id="KAK1634831.1"/>
    </source>
</evidence>
<dbReference type="Pfam" id="PF00067">
    <property type="entry name" value="p450"/>
    <property type="match status" value="1"/>
</dbReference>
<evidence type="ECO:0000256" key="5">
    <source>
        <dbReference type="PIRSR" id="PIRSR602401-1"/>
    </source>
</evidence>
<organism evidence="8 9">
    <name type="scientific">Colletotrichum phormii</name>
    <dbReference type="NCBI Taxonomy" id="359342"/>
    <lineage>
        <taxon>Eukaryota</taxon>
        <taxon>Fungi</taxon>
        <taxon>Dikarya</taxon>
        <taxon>Ascomycota</taxon>
        <taxon>Pezizomycotina</taxon>
        <taxon>Sordariomycetes</taxon>
        <taxon>Hypocreomycetidae</taxon>
        <taxon>Glomerellales</taxon>
        <taxon>Glomerellaceae</taxon>
        <taxon>Colletotrichum</taxon>
        <taxon>Colletotrichum acutatum species complex</taxon>
    </lineage>
</organism>
<comment type="similarity">
    <text evidence="6">Belongs to the cytochrome P450 family.</text>
</comment>
<evidence type="ECO:0000256" key="3">
    <source>
        <dbReference type="ARBA" id="ARBA00022723"/>
    </source>
</evidence>
<keyword evidence="3 5" id="KW-0479">Metal-binding</keyword>
<keyword evidence="7" id="KW-1133">Transmembrane helix</keyword>